<feature type="region of interest" description="Disordered" evidence="3">
    <location>
        <begin position="657"/>
        <end position="723"/>
    </location>
</feature>
<comment type="similarity">
    <text evidence="1">Belongs to the SAPS family.</text>
</comment>
<dbReference type="PANTHER" id="PTHR12634:SF8">
    <property type="entry name" value="FIERY MOUNTAIN, ISOFORM D"/>
    <property type="match status" value="1"/>
</dbReference>
<accession>A0ABN7B7Q7</accession>
<feature type="compositionally biased region" description="Polar residues" evidence="3">
    <location>
        <begin position="760"/>
        <end position="775"/>
    </location>
</feature>
<dbReference type="PANTHER" id="PTHR12634">
    <property type="entry name" value="SIT4 YEAST -ASSOCIATING PROTEIN-RELATED"/>
    <property type="match status" value="1"/>
</dbReference>
<proteinExistence type="inferred from homology"/>
<keyword evidence="2" id="KW-0131">Cell cycle</keyword>
<sequence length="830" mass="92317">MYWQCNHQSSPQIEIVLAKEDLTLNEVLEQENLLQELKSPNIKLIEFITRSDILSELISLIIEEPSLDIEEHERYKLPNLACEVLTTDVPRVNESLLDVALLTKLYSFLEKDPPLNPLLASYFSRTLSLLICRKSDQNWYSYQFTCLSVLDFLKSKEDSLKLLLKHLGTSAIMDLTLKLITQVEGKEMQQNLYDWLESEHLVDRIIELFHHDVESDRHDNAAQLLSDTIKQFQDQDNSEKDLSKPDPILSTIQSTETVQKLLREMLEGEVHSESGIVGGITVLLTLLDLPASESPPSRRHYYNDDASSQLADANTNPAVSTIVFAILPFLPKFQDLLINPPKKPSFKLSSGEVDPPLGITRLSVIKLIAALISTKTLEVNQKLDELNTIKVLLDLFFQYTWNNFLHSQVEKCLAFALNASAAGSKEQNPIISNIFLKCRLLQRILDAWDDNEDEQGKGGKRKGYMGHLIKIANNVVEKVDGHLSEFVKENVEPDMIASWEQFVASKLLAVNQVQKQCLGGCHPMQAQPKEDTDYSVTFDSENGMMTNASLSSSTKNLAENFGGLFTMTSSADDIGLSEERKRRFEELLSQRVSGNVFGGDDDDWEAETTKTKSIADLDISLDDEEVWEQFSPSACEIGEGHGSSDEDIDKPINFKTESIWSSDPWGNQENETKDSTKDGWANFDVAFNQPPAEVEKVPSDAASVDAKDVSTDGAGELASEALQDKVDNVDNAALSVQKCRIDEQGDPSGEEQASKPNAADDTTTHLGNINENVDGTSDLPSPLDSESDNNANLKSLTEEPSQNEELFFSTPQPVSGDEASVKSGPPRDPV</sequence>
<organism evidence="4 5">
    <name type="scientific">Nesidiocoris tenuis</name>
    <dbReference type="NCBI Taxonomy" id="355587"/>
    <lineage>
        <taxon>Eukaryota</taxon>
        <taxon>Metazoa</taxon>
        <taxon>Ecdysozoa</taxon>
        <taxon>Arthropoda</taxon>
        <taxon>Hexapoda</taxon>
        <taxon>Insecta</taxon>
        <taxon>Pterygota</taxon>
        <taxon>Neoptera</taxon>
        <taxon>Paraneoptera</taxon>
        <taxon>Hemiptera</taxon>
        <taxon>Heteroptera</taxon>
        <taxon>Panheteroptera</taxon>
        <taxon>Cimicomorpha</taxon>
        <taxon>Miridae</taxon>
        <taxon>Dicyphina</taxon>
        <taxon>Nesidiocoris</taxon>
    </lineage>
</organism>
<dbReference type="InterPro" id="IPR007587">
    <property type="entry name" value="SAPS"/>
</dbReference>
<dbReference type="Proteomes" id="UP001307889">
    <property type="component" value="Chromosome 11"/>
</dbReference>
<reference evidence="4 5" key="1">
    <citation type="submission" date="2023-09" db="EMBL/GenBank/DDBJ databases">
        <title>Nesidiocoris tenuis whole genome shotgun sequence.</title>
        <authorList>
            <person name="Shibata T."/>
            <person name="Shimoda M."/>
            <person name="Kobayashi T."/>
            <person name="Uehara T."/>
        </authorList>
    </citation>
    <scope>NUCLEOTIDE SEQUENCE [LARGE SCALE GENOMIC DNA]</scope>
    <source>
        <strain evidence="4 5">Japan</strain>
    </source>
</reference>
<evidence type="ECO:0000256" key="2">
    <source>
        <dbReference type="ARBA" id="ARBA00023306"/>
    </source>
</evidence>
<feature type="region of interest" description="Disordered" evidence="3">
    <location>
        <begin position="740"/>
        <end position="830"/>
    </location>
</feature>
<name>A0ABN7B7Q7_9HEMI</name>
<keyword evidence="5" id="KW-1185">Reference proteome</keyword>
<feature type="compositionally biased region" description="Polar residues" evidence="3">
    <location>
        <begin position="789"/>
        <end position="813"/>
    </location>
</feature>
<evidence type="ECO:0000313" key="4">
    <source>
        <dbReference type="EMBL" id="BET00417.1"/>
    </source>
</evidence>
<evidence type="ECO:0000313" key="5">
    <source>
        <dbReference type="Proteomes" id="UP001307889"/>
    </source>
</evidence>
<dbReference type="EMBL" id="AP028919">
    <property type="protein sequence ID" value="BET00417.1"/>
    <property type="molecule type" value="Genomic_DNA"/>
</dbReference>
<dbReference type="Pfam" id="PF04499">
    <property type="entry name" value="SAPS"/>
    <property type="match status" value="1"/>
</dbReference>
<feature type="compositionally biased region" description="Polar residues" evidence="3">
    <location>
        <begin position="657"/>
        <end position="669"/>
    </location>
</feature>
<protein>
    <submittedName>
        <fullName evidence="4">SIT4 phosphatase-associated protein</fullName>
    </submittedName>
</protein>
<evidence type="ECO:0000256" key="3">
    <source>
        <dbReference type="SAM" id="MobiDB-lite"/>
    </source>
</evidence>
<evidence type="ECO:0000256" key="1">
    <source>
        <dbReference type="ARBA" id="ARBA00006180"/>
    </source>
</evidence>
<gene>
    <name evidence="4" type="ORF">NTJ_13233</name>
</gene>